<dbReference type="InterPro" id="IPR005471">
    <property type="entry name" value="Tscrpt_reg_IclR_N"/>
</dbReference>
<dbReference type="InterPro" id="IPR014757">
    <property type="entry name" value="Tscrpt_reg_IclR_C"/>
</dbReference>
<feature type="domain" description="HTH iclR-type" evidence="4">
    <location>
        <begin position="8"/>
        <end position="70"/>
    </location>
</feature>
<dbReference type="Proteomes" id="UP000247973">
    <property type="component" value="Unassembled WGS sequence"/>
</dbReference>
<comment type="caution">
    <text evidence="6">The sequence shown here is derived from an EMBL/GenBank/DDBJ whole genome shotgun (WGS) entry which is preliminary data.</text>
</comment>
<dbReference type="Gene3D" id="3.30.450.40">
    <property type="match status" value="1"/>
</dbReference>
<dbReference type="PROSITE" id="PS51078">
    <property type="entry name" value="ICLR_ED"/>
    <property type="match status" value="1"/>
</dbReference>
<dbReference type="InterPro" id="IPR029016">
    <property type="entry name" value="GAF-like_dom_sf"/>
</dbReference>
<gene>
    <name evidence="6" type="ORF">CLV62_12345</name>
</gene>
<dbReference type="PROSITE" id="PS51077">
    <property type="entry name" value="HTH_ICLR"/>
    <property type="match status" value="1"/>
</dbReference>
<dbReference type="EMBL" id="QICL01000023">
    <property type="protein sequence ID" value="PXV62002.1"/>
    <property type="molecule type" value="Genomic_DNA"/>
</dbReference>
<dbReference type="Pfam" id="PF09339">
    <property type="entry name" value="HTH_IclR"/>
    <property type="match status" value="1"/>
</dbReference>
<evidence type="ECO:0000256" key="1">
    <source>
        <dbReference type="ARBA" id="ARBA00023015"/>
    </source>
</evidence>
<dbReference type="SMART" id="SM00346">
    <property type="entry name" value="HTH_ICLR"/>
    <property type="match status" value="1"/>
</dbReference>
<evidence type="ECO:0000256" key="2">
    <source>
        <dbReference type="ARBA" id="ARBA00023125"/>
    </source>
</evidence>
<name>A0A2V3PMD8_9BACT</name>
<dbReference type="Gene3D" id="1.10.10.10">
    <property type="entry name" value="Winged helix-like DNA-binding domain superfamily/Winged helix DNA-binding domain"/>
    <property type="match status" value="1"/>
</dbReference>
<evidence type="ECO:0000259" key="4">
    <source>
        <dbReference type="PROSITE" id="PS51077"/>
    </source>
</evidence>
<accession>A0A2V3PMD8</accession>
<proteinExistence type="predicted"/>
<sequence length="257" mass="29154">MSEEEKQISMITKSFEVLELLSKNPYGLTLQEIVTQLQYPKSSLYKIVSNLQEIGYLGREMDSSRYFLSRKLLTLGVTAFNSSNIIERSKEYMKLLRDEVGESVMIGTLIDDEVVLLEQITGSLDFVFTLKQGMKFNLYSTAPGKVILAFLDRDRQKEMLDNLQLEAINEFTITDKELFRKELDDIKRKGYAADINETVEGVHCIAAPIWDETKNAIACIWTSGPAGRLPKKNIGAIAQRIIECGLSISYNIGYRKV</sequence>
<evidence type="ECO:0000313" key="6">
    <source>
        <dbReference type="EMBL" id="PXV62002.1"/>
    </source>
</evidence>
<dbReference type="GO" id="GO:0003677">
    <property type="term" value="F:DNA binding"/>
    <property type="evidence" value="ECO:0007669"/>
    <property type="project" value="UniProtKB-KW"/>
</dbReference>
<evidence type="ECO:0000313" key="7">
    <source>
        <dbReference type="Proteomes" id="UP000247973"/>
    </source>
</evidence>
<protein>
    <submittedName>
        <fullName evidence="6">DNA-binding IclR family transcriptional regulator</fullName>
    </submittedName>
</protein>
<organism evidence="6 7">
    <name type="scientific">Dysgonomonas alginatilytica</name>
    <dbReference type="NCBI Taxonomy" id="1605892"/>
    <lineage>
        <taxon>Bacteria</taxon>
        <taxon>Pseudomonadati</taxon>
        <taxon>Bacteroidota</taxon>
        <taxon>Bacteroidia</taxon>
        <taxon>Bacteroidales</taxon>
        <taxon>Dysgonomonadaceae</taxon>
        <taxon>Dysgonomonas</taxon>
    </lineage>
</organism>
<keyword evidence="7" id="KW-1185">Reference proteome</keyword>
<dbReference type="GO" id="GO:0045892">
    <property type="term" value="P:negative regulation of DNA-templated transcription"/>
    <property type="evidence" value="ECO:0007669"/>
    <property type="project" value="TreeGrafter"/>
</dbReference>
<dbReference type="PANTHER" id="PTHR30136">
    <property type="entry name" value="HELIX-TURN-HELIX TRANSCRIPTIONAL REGULATOR, ICLR FAMILY"/>
    <property type="match status" value="1"/>
</dbReference>
<reference evidence="6 7" key="1">
    <citation type="submission" date="2018-03" db="EMBL/GenBank/DDBJ databases">
        <title>Genomic Encyclopedia of Archaeal and Bacterial Type Strains, Phase II (KMG-II): from individual species to whole genera.</title>
        <authorList>
            <person name="Goeker M."/>
        </authorList>
    </citation>
    <scope>NUCLEOTIDE SEQUENCE [LARGE SCALE GENOMIC DNA]</scope>
    <source>
        <strain evidence="6 7">DSM 100214</strain>
    </source>
</reference>
<keyword evidence="3" id="KW-0804">Transcription</keyword>
<dbReference type="Pfam" id="PF01614">
    <property type="entry name" value="IclR_C"/>
    <property type="match status" value="1"/>
</dbReference>
<dbReference type="GO" id="GO:0003700">
    <property type="term" value="F:DNA-binding transcription factor activity"/>
    <property type="evidence" value="ECO:0007669"/>
    <property type="project" value="TreeGrafter"/>
</dbReference>
<dbReference type="SUPFAM" id="SSF46785">
    <property type="entry name" value="Winged helix' DNA-binding domain"/>
    <property type="match status" value="1"/>
</dbReference>
<evidence type="ECO:0000259" key="5">
    <source>
        <dbReference type="PROSITE" id="PS51078"/>
    </source>
</evidence>
<keyword evidence="2 6" id="KW-0238">DNA-binding</keyword>
<keyword evidence="1" id="KW-0805">Transcription regulation</keyword>
<evidence type="ECO:0000256" key="3">
    <source>
        <dbReference type="ARBA" id="ARBA00023163"/>
    </source>
</evidence>
<feature type="domain" description="IclR-ED" evidence="5">
    <location>
        <begin position="71"/>
        <end position="254"/>
    </location>
</feature>
<dbReference type="RefSeq" id="WP_110311716.1">
    <property type="nucleotide sequence ID" value="NZ_QICL01000023.1"/>
</dbReference>
<dbReference type="OrthoDB" id="9791752at2"/>
<dbReference type="InterPro" id="IPR036388">
    <property type="entry name" value="WH-like_DNA-bd_sf"/>
</dbReference>
<dbReference type="AlphaFoldDB" id="A0A2V3PMD8"/>
<dbReference type="SUPFAM" id="SSF55781">
    <property type="entry name" value="GAF domain-like"/>
    <property type="match status" value="1"/>
</dbReference>
<dbReference type="PANTHER" id="PTHR30136:SF35">
    <property type="entry name" value="HTH-TYPE TRANSCRIPTIONAL REGULATOR RV1719"/>
    <property type="match status" value="1"/>
</dbReference>
<dbReference type="InterPro" id="IPR036390">
    <property type="entry name" value="WH_DNA-bd_sf"/>
</dbReference>
<dbReference type="InterPro" id="IPR050707">
    <property type="entry name" value="HTH_MetabolicPath_Reg"/>
</dbReference>